<dbReference type="InterPro" id="IPR056072">
    <property type="entry name" value="SNTX_MACPF/CDC-like_dom"/>
</dbReference>
<dbReference type="Pfam" id="PF24674">
    <property type="entry name" value="MACPF_SNTX"/>
    <property type="match status" value="1"/>
</dbReference>
<protein>
    <submittedName>
        <fullName evidence="5">Uncharacterized protein</fullName>
    </submittedName>
</protein>
<dbReference type="Gene3D" id="3.40.50.300">
    <property type="entry name" value="P-loop containing nucleotide triphosphate hydrolases"/>
    <property type="match status" value="1"/>
</dbReference>
<dbReference type="Pfam" id="PF24676">
    <property type="entry name" value="DUF7656"/>
    <property type="match status" value="1"/>
</dbReference>
<dbReference type="InterPro" id="IPR058519">
    <property type="entry name" value="DUF8206"/>
</dbReference>
<name>A0A5N6DR52_ASPPA</name>
<evidence type="ECO:0000256" key="1">
    <source>
        <dbReference type="SAM" id="Coils"/>
    </source>
</evidence>
<sequence length="1171" mass="133400">MNSTLVRPALGQAAPLGRLYDARSDTFIPLSILSKDPGEDAVKSMDNPKTDVNYGHSESYRDKFSLLDISAELSVSFLSGLVTVEGSGSYLSETKNSRHVLEMSFYHDIKTKNEILNIGNPALRERLFFEALEGSGATHIVAEIGWGSRTIITAKYTYSKDKQRDEVHGELSAAFEKLKMIKISGEAELDYKQLEKLNEKNFEISVHADVLAEDGLVPTNFATALEFVSKVPECIKKSNDGKSKPLVYTLLPVNVLKFLFQPETKAEIILKQLAEDTLGRFVDLFDKFRQIQQTVNEYDSFISTRRSYVPGDHIEEVKRISNEVQNKQAKLKSEFAVILKAVRGGEMSVDKLNALYAKFHEGKGAPTDPLAVTTKYSAKIELIDSLVQLGARYIGYNGVSPDAEIAKNKHDDAFVFYFNEQVRNYHKELWFGNFTTLLGILNDKTSLRLILLVDCDAVKDQPRLTKPQIVLYRGGKRMLERQKIEKPISRRAVLLACPNLQCDQNKPREWICSQCHSLAEYGHTDRYIYCNCGRTLYSEFEFRCNSPTHGSAFLKYDATKLLALLKALEPFPELNILILGETGVGKSTFINAFLNYVHYDTLQEALDADELSYLVPCSFATQTVDENDPDGKLIQHHIEVGHCDDERDGSGGQSATQKTQVYPFRLGRVNVRLIDTPGIGDTRGVEQDKQNMADILSVLANYQRLHGILILLKPNNTRLNVVFRFCMKELLTHLHHDATSNMVFGFTNARSSNYQPGDTFIPLKTLLKEFNHPKLGLYQRTVYCFDSESFRYLAAQKQNGLDLGNLDDYVRSWDHSFKESRRLMEYFRSLSPHEVQSTVSLNQSRTMIAQLTKPMAEIAETILASIEVNKDDIKYINQKELSLSELKSKLYVKIIGLKSHQLDQPRTVCGHASCIELRDVGDGKQSKKVVFKKFCHNPCYLNNIKPDTVGFPGLVHCHAFRGKQICSNCNHSWQEHLHVLYELREKLNEQEDKKIKKLLDQGQTDINVKKRAVESKERMIEEFKDEHRQIQEAAVDFSIFLKNHSITPYNDAMIEYLNHLIKEEKNKITVGGSDDRLKLLEASKTEYKELIEVFKTNIATKGHEALDVKGVRNKIQQLYDLPHHGQMLKDTVETVVNATADTFREKPFVVPSKYKAKWSDWWERVSSPYYF</sequence>
<dbReference type="PROSITE" id="PS00675">
    <property type="entry name" value="SIGMA54_INTERACT_1"/>
    <property type="match status" value="1"/>
</dbReference>
<dbReference type="InterPro" id="IPR056073">
    <property type="entry name" value="DUF7656"/>
</dbReference>
<feature type="domain" description="DUF7656" evidence="3">
    <location>
        <begin position="386"/>
        <end position="478"/>
    </location>
</feature>
<dbReference type="CDD" id="cd00882">
    <property type="entry name" value="Ras_like_GTPase"/>
    <property type="match status" value="1"/>
</dbReference>
<keyword evidence="1" id="KW-0175">Coiled coil</keyword>
<proteinExistence type="predicted"/>
<dbReference type="PANTHER" id="PTHR32046:SF11">
    <property type="entry name" value="IMMUNE-ASSOCIATED NUCLEOTIDE-BINDING PROTEIN 10-LIKE"/>
    <property type="match status" value="1"/>
</dbReference>
<feature type="domain" description="DUF8206" evidence="4">
    <location>
        <begin position="901"/>
        <end position="982"/>
    </location>
</feature>
<evidence type="ECO:0000259" key="4">
    <source>
        <dbReference type="Pfam" id="PF26633"/>
    </source>
</evidence>
<evidence type="ECO:0000259" key="3">
    <source>
        <dbReference type="Pfam" id="PF24676"/>
    </source>
</evidence>
<dbReference type="AlphaFoldDB" id="A0A5N6DR52"/>
<organism evidence="5 6">
    <name type="scientific">Aspergillus parasiticus</name>
    <dbReference type="NCBI Taxonomy" id="5067"/>
    <lineage>
        <taxon>Eukaryota</taxon>
        <taxon>Fungi</taxon>
        <taxon>Dikarya</taxon>
        <taxon>Ascomycota</taxon>
        <taxon>Pezizomycotina</taxon>
        <taxon>Eurotiomycetes</taxon>
        <taxon>Eurotiomycetidae</taxon>
        <taxon>Eurotiales</taxon>
        <taxon>Aspergillaceae</taxon>
        <taxon>Aspergillus</taxon>
        <taxon>Aspergillus subgen. Circumdati</taxon>
    </lineage>
</organism>
<dbReference type="OMA" id="HMHIYYD"/>
<accession>A0A5N6DR52</accession>
<dbReference type="Proteomes" id="UP000326532">
    <property type="component" value="Unassembled WGS sequence"/>
</dbReference>
<dbReference type="SUPFAM" id="SSF52540">
    <property type="entry name" value="P-loop containing nucleoside triphosphate hydrolases"/>
    <property type="match status" value="1"/>
</dbReference>
<dbReference type="PANTHER" id="PTHR32046">
    <property type="entry name" value="G DOMAIN-CONTAINING PROTEIN"/>
    <property type="match status" value="1"/>
</dbReference>
<dbReference type="VEuPathDB" id="FungiDB:BDV34DRAFT_234067"/>
<evidence type="ECO:0000313" key="6">
    <source>
        <dbReference type="Proteomes" id="UP000326532"/>
    </source>
</evidence>
<reference evidence="5 6" key="1">
    <citation type="submission" date="2019-04" db="EMBL/GenBank/DDBJ databases">
        <title>Fungal friends and foes A comparative genomics study of 23 Aspergillus species from section Flavi.</title>
        <authorList>
            <consortium name="DOE Joint Genome Institute"/>
            <person name="Kjaerbolling I."/>
            <person name="Vesth T.C."/>
            <person name="Frisvad J.C."/>
            <person name="Nybo J.L."/>
            <person name="Theobald S."/>
            <person name="Kildgaard S."/>
            <person name="Petersen T.I."/>
            <person name="Kuo A."/>
            <person name="Sato A."/>
            <person name="Lyhne E.K."/>
            <person name="Kogle M.E."/>
            <person name="Wiebenga A."/>
            <person name="Kun R.S."/>
            <person name="Lubbers R.J."/>
            <person name="Makela M.R."/>
            <person name="Barry K."/>
            <person name="Chovatia M."/>
            <person name="Clum A."/>
            <person name="Daum C."/>
            <person name="Haridas S."/>
            <person name="He G."/>
            <person name="LaButti K."/>
            <person name="Lipzen A."/>
            <person name="Mondo S."/>
            <person name="Pangilinan J."/>
            <person name="Riley R."/>
            <person name="Salamov A."/>
            <person name="Simmons B.A."/>
            <person name="Magnuson J.K."/>
            <person name="Henrissat B."/>
            <person name="Mortensen U.H."/>
            <person name="Larsen T.O."/>
            <person name="De vries R.P."/>
            <person name="Grigoriev I.V."/>
            <person name="Machida M."/>
            <person name="Baker S.E."/>
            <person name="Andersen M.R."/>
        </authorList>
    </citation>
    <scope>NUCLEOTIDE SEQUENCE [LARGE SCALE GENOMIC DNA]</scope>
    <source>
        <strain evidence="5 6">CBS 117618</strain>
    </source>
</reference>
<evidence type="ECO:0000259" key="2">
    <source>
        <dbReference type="Pfam" id="PF24674"/>
    </source>
</evidence>
<keyword evidence="6" id="KW-1185">Reference proteome</keyword>
<dbReference type="EMBL" id="ML734955">
    <property type="protein sequence ID" value="KAB8207621.1"/>
    <property type="molecule type" value="Genomic_DNA"/>
</dbReference>
<dbReference type="InterPro" id="IPR025662">
    <property type="entry name" value="Sigma_54_int_dom_ATP-bd_1"/>
</dbReference>
<dbReference type="InterPro" id="IPR027417">
    <property type="entry name" value="P-loop_NTPase"/>
</dbReference>
<evidence type="ECO:0000313" key="5">
    <source>
        <dbReference type="EMBL" id="KAB8207621.1"/>
    </source>
</evidence>
<feature type="coiled-coil region" evidence="1">
    <location>
        <begin position="1006"/>
        <end position="1033"/>
    </location>
</feature>
<dbReference type="Pfam" id="PF26633">
    <property type="entry name" value="DUF8206"/>
    <property type="match status" value="1"/>
</dbReference>
<feature type="domain" description="SNTX MACPF/CDC-like" evidence="2">
    <location>
        <begin position="6"/>
        <end position="261"/>
    </location>
</feature>
<gene>
    <name evidence="5" type="ORF">BDV34DRAFT_234067</name>
</gene>